<dbReference type="InterPro" id="IPR005511">
    <property type="entry name" value="SMP-30"/>
</dbReference>
<comment type="cofactor">
    <cofactor evidence="3">
        <name>Mn(2+)</name>
        <dbReference type="ChEBI" id="CHEBI:29035"/>
    </cofactor>
</comment>
<keyword evidence="11" id="KW-0378">Hydrolase</keyword>
<dbReference type="PANTHER" id="PTHR10907">
    <property type="entry name" value="REGUCALCIN"/>
    <property type="match status" value="1"/>
</dbReference>
<feature type="active site" description="Proton donor/acceptor" evidence="14">
    <location>
        <position position="214"/>
    </location>
</feature>
<evidence type="ECO:0000256" key="4">
    <source>
        <dbReference type="ARBA" id="ARBA00001946"/>
    </source>
</evidence>
<feature type="binding site" evidence="15">
    <location>
        <position position="214"/>
    </location>
    <ligand>
        <name>a divalent metal cation</name>
        <dbReference type="ChEBI" id="CHEBI:60240"/>
    </ligand>
</feature>
<feature type="binding site" evidence="15">
    <location>
        <position position="162"/>
    </location>
    <ligand>
        <name>a divalent metal cation</name>
        <dbReference type="ChEBI" id="CHEBI:60240"/>
    </ligand>
</feature>
<keyword evidence="10 15" id="KW-0479">Metal-binding</keyword>
<dbReference type="Gene3D" id="2.120.10.30">
    <property type="entry name" value="TolB, C-terminal domain"/>
    <property type="match status" value="1"/>
</dbReference>
<comment type="caution">
    <text evidence="17">The sequence shown here is derived from an EMBL/GenBank/DDBJ whole genome shotgun (WGS) entry which is preliminary data.</text>
</comment>
<comment type="cofactor">
    <cofactor evidence="4">
        <name>Mg(2+)</name>
        <dbReference type="ChEBI" id="CHEBI:18420"/>
    </cofactor>
</comment>
<dbReference type="InterPro" id="IPR011042">
    <property type="entry name" value="6-blade_b-propeller_TolB-like"/>
</dbReference>
<feature type="binding site" evidence="15">
    <location>
        <position position="111"/>
    </location>
    <ligand>
        <name>substrate</name>
    </ligand>
</feature>
<name>A0AA38IFG5_9CUCU</name>
<evidence type="ECO:0000256" key="3">
    <source>
        <dbReference type="ARBA" id="ARBA00001936"/>
    </source>
</evidence>
<evidence type="ECO:0000313" key="18">
    <source>
        <dbReference type="Proteomes" id="UP001168821"/>
    </source>
</evidence>
<dbReference type="PRINTS" id="PR01790">
    <property type="entry name" value="SMP30FAMILY"/>
</dbReference>
<dbReference type="FunFam" id="2.120.10.30:FF:000027">
    <property type="entry name" value="Regucalcin homologue"/>
    <property type="match status" value="1"/>
</dbReference>
<comment type="cofactor">
    <cofactor evidence="15">
        <name>Zn(2+)</name>
        <dbReference type="ChEBI" id="CHEBI:29105"/>
    </cofactor>
    <text evidence="15">Binds 1 divalent metal cation per subunit.</text>
</comment>
<evidence type="ECO:0000256" key="14">
    <source>
        <dbReference type="PIRSR" id="PIRSR605511-1"/>
    </source>
</evidence>
<evidence type="ECO:0000256" key="5">
    <source>
        <dbReference type="ARBA" id="ARBA00004496"/>
    </source>
</evidence>
<dbReference type="GO" id="GO:0004341">
    <property type="term" value="F:gluconolactonase activity"/>
    <property type="evidence" value="ECO:0007669"/>
    <property type="project" value="UniProtKB-EC"/>
</dbReference>
<comment type="catalytic activity">
    <reaction evidence="1">
        <text>D-glucono-1,5-lactone + H2O = D-gluconate + H(+)</text>
        <dbReference type="Rhea" id="RHEA:10440"/>
        <dbReference type="ChEBI" id="CHEBI:15377"/>
        <dbReference type="ChEBI" id="CHEBI:15378"/>
        <dbReference type="ChEBI" id="CHEBI:16217"/>
        <dbReference type="ChEBI" id="CHEBI:18391"/>
        <dbReference type="EC" id="3.1.1.17"/>
    </reaction>
</comment>
<evidence type="ECO:0000256" key="11">
    <source>
        <dbReference type="ARBA" id="ARBA00022801"/>
    </source>
</evidence>
<dbReference type="GO" id="GO:0005737">
    <property type="term" value="C:cytoplasm"/>
    <property type="evidence" value="ECO:0007669"/>
    <property type="project" value="UniProtKB-SubCell"/>
</dbReference>
<evidence type="ECO:0000256" key="10">
    <source>
        <dbReference type="ARBA" id="ARBA00022723"/>
    </source>
</evidence>
<dbReference type="AlphaFoldDB" id="A0AA38IFG5"/>
<keyword evidence="18" id="KW-1185">Reference proteome</keyword>
<sequence length="309" mass="33887">MSPKVEKIVDSVELGEGPHWDTQTQSLYFVDIYGKAIHKYVPSTKKHTKAVIGTNHVSLIVPVEGQKDKFLVSVGRDLVIVTWDGLSEKISHQEKIYEVDDHPDTLTNRFNDGKCDASGRLWAGSMGPQPVNGYVEPHKGCFVSFGPNKQVKTHMTKVGISNGLAWSLDNKHFYYIDTHKGTVDQYDFDLKNGTISNCKAIFTLSQTDIKGALDGMAIDTDGNLWIAIFGGDRVIKIDPRKPETLLESIQLPAHQITSVAFGGPNLDQLYVTSAKLTTDGIEYPPPDHGATYVITGTGSKGLPGVSFKL</sequence>
<comment type="similarity">
    <text evidence="6">Belongs to the SMP-30/CGR1 family.</text>
</comment>
<evidence type="ECO:0000256" key="1">
    <source>
        <dbReference type="ARBA" id="ARBA00001589"/>
    </source>
</evidence>
<evidence type="ECO:0000256" key="2">
    <source>
        <dbReference type="ARBA" id="ARBA00001913"/>
    </source>
</evidence>
<dbReference type="InterPro" id="IPR013658">
    <property type="entry name" value="SGL"/>
</dbReference>
<comment type="cofactor">
    <cofactor evidence="2">
        <name>Ca(2+)</name>
        <dbReference type="ChEBI" id="CHEBI:29108"/>
    </cofactor>
</comment>
<evidence type="ECO:0000256" key="8">
    <source>
        <dbReference type="ARBA" id="ARBA00016808"/>
    </source>
</evidence>
<feature type="binding site" evidence="15">
    <location>
        <position position="109"/>
    </location>
    <ligand>
        <name>substrate</name>
    </ligand>
</feature>
<protein>
    <recommendedName>
        <fullName evidence="8">Regucalcin</fullName>
        <ecNumber evidence="7">3.1.1.17</ecNumber>
    </recommendedName>
    <alternativeName>
        <fullName evidence="13">Gluconolactonase</fullName>
    </alternativeName>
</protein>
<dbReference type="Proteomes" id="UP001168821">
    <property type="component" value="Unassembled WGS sequence"/>
</dbReference>
<dbReference type="GO" id="GO:0005509">
    <property type="term" value="F:calcium ion binding"/>
    <property type="evidence" value="ECO:0007669"/>
    <property type="project" value="TreeGrafter"/>
</dbReference>
<dbReference type="EMBL" id="JALNTZ010000004">
    <property type="protein sequence ID" value="KAJ3654214.1"/>
    <property type="molecule type" value="Genomic_DNA"/>
</dbReference>
<evidence type="ECO:0000259" key="16">
    <source>
        <dbReference type="Pfam" id="PF08450"/>
    </source>
</evidence>
<evidence type="ECO:0000256" key="12">
    <source>
        <dbReference type="ARBA" id="ARBA00022837"/>
    </source>
</evidence>
<dbReference type="SUPFAM" id="SSF63829">
    <property type="entry name" value="Calcium-dependent phosphotriesterase"/>
    <property type="match status" value="1"/>
</dbReference>
<keyword evidence="9" id="KW-0963">Cytoplasm</keyword>
<feature type="domain" description="SMP-30/Gluconolactonase/LRE-like region" evidence="16">
    <location>
        <begin position="14"/>
        <end position="274"/>
    </location>
</feature>
<proteinExistence type="inferred from homology"/>
<evidence type="ECO:0000256" key="7">
    <source>
        <dbReference type="ARBA" id="ARBA00013227"/>
    </source>
</evidence>
<gene>
    <name evidence="17" type="ORF">Zmor_013416</name>
</gene>
<evidence type="ECO:0000256" key="13">
    <source>
        <dbReference type="ARBA" id="ARBA00032464"/>
    </source>
</evidence>
<keyword evidence="12" id="KW-0106">Calcium</keyword>
<dbReference type="Pfam" id="PF08450">
    <property type="entry name" value="SGL"/>
    <property type="match status" value="1"/>
</dbReference>
<organism evidence="17 18">
    <name type="scientific">Zophobas morio</name>
    <dbReference type="NCBI Taxonomy" id="2755281"/>
    <lineage>
        <taxon>Eukaryota</taxon>
        <taxon>Metazoa</taxon>
        <taxon>Ecdysozoa</taxon>
        <taxon>Arthropoda</taxon>
        <taxon>Hexapoda</taxon>
        <taxon>Insecta</taxon>
        <taxon>Pterygota</taxon>
        <taxon>Neoptera</taxon>
        <taxon>Endopterygota</taxon>
        <taxon>Coleoptera</taxon>
        <taxon>Polyphaga</taxon>
        <taxon>Cucujiformia</taxon>
        <taxon>Tenebrionidae</taxon>
        <taxon>Zophobas</taxon>
    </lineage>
</organism>
<evidence type="ECO:0000256" key="6">
    <source>
        <dbReference type="ARBA" id="ARBA00008853"/>
    </source>
</evidence>
<evidence type="ECO:0000313" key="17">
    <source>
        <dbReference type="EMBL" id="KAJ3654214.1"/>
    </source>
</evidence>
<comment type="subcellular location">
    <subcellularLocation>
        <location evidence="5">Cytoplasm</location>
    </subcellularLocation>
</comment>
<feature type="binding site" evidence="15">
    <location>
        <position position="16"/>
    </location>
    <ligand>
        <name>a divalent metal cation</name>
        <dbReference type="ChEBI" id="CHEBI:60240"/>
    </ligand>
</feature>
<accession>A0AA38IFG5</accession>
<dbReference type="GO" id="GO:0019853">
    <property type="term" value="P:L-ascorbic acid biosynthetic process"/>
    <property type="evidence" value="ECO:0007669"/>
    <property type="project" value="TreeGrafter"/>
</dbReference>
<keyword evidence="15" id="KW-0862">Zinc</keyword>
<dbReference type="EC" id="3.1.1.17" evidence="7"/>
<evidence type="ECO:0000256" key="15">
    <source>
        <dbReference type="PIRSR" id="PIRSR605511-2"/>
    </source>
</evidence>
<evidence type="ECO:0000256" key="9">
    <source>
        <dbReference type="ARBA" id="ARBA00022490"/>
    </source>
</evidence>
<dbReference type="PANTHER" id="PTHR10907:SF66">
    <property type="entry name" value="MIP34848P1-RELATED"/>
    <property type="match status" value="1"/>
</dbReference>
<reference evidence="17" key="1">
    <citation type="journal article" date="2023" name="G3 (Bethesda)">
        <title>Whole genome assemblies of Zophobas morio and Tenebrio molitor.</title>
        <authorList>
            <person name="Kaur S."/>
            <person name="Stinson S.A."/>
            <person name="diCenzo G.C."/>
        </authorList>
    </citation>
    <scope>NUCLEOTIDE SEQUENCE</scope>
    <source>
        <strain evidence="17">QUZm001</strain>
    </source>
</reference>